<feature type="transmembrane region" description="Helical" evidence="7">
    <location>
        <begin position="224"/>
        <end position="243"/>
    </location>
</feature>
<comment type="caution">
    <text evidence="8">The sequence shown here is derived from an EMBL/GenBank/DDBJ whole genome shotgun (WGS) entry which is preliminary data.</text>
</comment>
<comment type="subcellular location">
    <subcellularLocation>
        <location evidence="1">Cell membrane</location>
        <topology evidence="1">Multi-pass membrane protein</topology>
    </subcellularLocation>
</comment>
<evidence type="ECO:0000256" key="4">
    <source>
        <dbReference type="ARBA" id="ARBA00022692"/>
    </source>
</evidence>
<gene>
    <name evidence="8" type="ORF">IAA54_05135</name>
</gene>
<proteinExistence type="inferred from homology"/>
<feature type="transmembrane region" description="Helical" evidence="7">
    <location>
        <begin position="315"/>
        <end position="335"/>
    </location>
</feature>
<feature type="transmembrane region" description="Helical" evidence="7">
    <location>
        <begin position="113"/>
        <end position="136"/>
    </location>
</feature>
<evidence type="ECO:0000256" key="6">
    <source>
        <dbReference type="ARBA" id="ARBA00023136"/>
    </source>
</evidence>
<dbReference type="PANTHER" id="PTHR23514:SF3">
    <property type="entry name" value="BYPASS OF STOP CODON PROTEIN 6"/>
    <property type="match status" value="1"/>
</dbReference>
<dbReference type="Proteomes" id="UP000886785">
    <property type="component" value="Unassembled WGS sequence"/>
</dbReference>
<feature type="transmembrane region" description="Helical" evidence="7">
    <location>
        <begin position="401"/>
        <end position="422"/>
    </location>
</feature>
<organism evidence="8 9">
    <name type="scientific">Candidatus Gallacutalibacter pullicola</name>
    <dbReference type="NCBI Taxonomy" id="2840830"/>
    <lineage>
        <taxon>Bacteria</taxon>
        <taxon>Bacillati</taxon>
        <taxon>Bacillota</taxon>
        <taxon>Clostridia</taxon>
        <taxon>Eubacteriales</taxon>
        <taxon>Candidatus Gallacutalibacter</taxon>
    </lineage>
</organism>
<evidence type="ECO:0000313" key="9">
    <source>
        <dbReference type="Proteomes" id="UP000886785"/>
    </source>
</evidence>
<evidence type="ECO:0000256" key="3">
    <source>
        <dbReference type="ARBA" id="ARBA00022448"/>
    </source>
</evidence>
<dbReference type="SUPFAM" id="SSF103473">
    <property type="entry name" value="MFS general substrate transporter"/>
    <property type="match status" value="1"/>
</dbReference>
<evidence type="ECO:0000256" key="5">
    <source>
        <dbReference type="ARBA" id="ARBA00022989"/>
    </source>
</evidence>
<accession>A0A9D1DQ94</accession>
<dbReference type="InterPro" id="IPR051788">
    <property type="entry name" value="MFS_Transporter"/>
</dbReference>
<dbReference type="Gene3D" id="1.20.1250.20">
    <property type="entry name" value="MFS general substrate transporter like domains"/>
    <property type="match status" value="1"/>
</dbReference>
<dbReference type="EMBL" id="DVHF01000057">
    <property type="protein sequence ID" value="HIR57033.1"/>
    <property type="molecule type" value="Genomic_DNA"/>
</dbReference>
<evidence type="ECO:0000256" key="2">
    <source>
        <dbReference type="ARBA" id="ARBA00008335"/>
    </source>
</evidence>
<evidence type="ECO:0000313" key="8">
    <source>
        <dbReference type="EMBL" id="HIR57033.1"/>
    </source>
</evidence>
<dbReference type="InterPro" id="IPR011701">
    <property type="entry name" value="MFS"/>
</dbReference>
<feature type="transmembrane region" description="Helical" evidence="7">
    <location>
        <begin position="87"/>
        <end position="107"/>
    </location>
</feature>
<reference evidence="8" key="1">
    <citation type="submission" date="2020-10" db="EMBL/GenBank/DDBJ databases">
        <authorList>
            <person name="Gilroy R."/>
        </authorList>
    </citation>
    <scope>NUCLEOTIDE SEQUENCE</scope>
    <source>
        <strain evidence="8">ChiSjej1B19-7085</strain>
    </source>
</reference>
<feature type="transmembrane region" description="Helical" evidence="7">
    <location>
        <begin position="347"/>
        <end position="367"/>
    </location>
</feature>
<name>A0A9D1DQ94_9FIRM</name>
<reference evidence="8" key="2">
    <citation type="journal article" date="2021" name="PeerJ">
        <title>Extensive microbial diversity within the chicken gut microbiome revealed by metagenomics and culture.</title>
        <authorList>
            <person name="Gilroy R."/>
            <person name="Ravi A."/>
            <person name="Getino M."/>
            <person name="Pursley I."/>
            <person name="Horton D.L."/>
            <person name="Alikhan N.F."/>
            <person name="Baker D."/>
            <person name="Gharbi K."/>
            <person name="Hall N."/>
            <person name="Watson M."/>
            <person name="Adriaenssens E.M."/>
            <person name="Foster-Nyarko E."/>
            <person name="Jarju S."/>
            <person name="Secka A."/>
            <person name="Antonio M."/>
            <person name="Oren A."/>
            <person name="Chaudhuri R.R."/>
            <person name="La Ragione R."/>
            <person name="Hildebrand F."/>
            <person name="Pallen M.J."/>
        </authorList>
    </citation>
    <scope>NUCLEOTIDE SEQUENCE</scope>
    <source>
        <strain evidence="8">ChiSjej1B19-7085</strain>
    </source>
</reference>
<protein>
    <submittedName>
        <fullName evidence="8">MFS transporter</fullName>
    </submittedName>
</protein>
<feature type="transmembrane region" description="Helical" evidence="7">
    <location>
        <begin position="292"/>
        <end position="309"/>
    </location>
</feature>
<feature type="transmembrane region" description="Helical" evidence="7">
    <location>
        <begin position="157"/>
        <end position="177"/>
    </location>
</feature>
<keyword evidence="4 7" id="KW-0812">Transmembrane</keyword>
<keyword evidence="3" id="KW-0813">Transport</keyword>
<dbReference type="InterPro" id="IPR036259">
    <property type="entry name" value="MFS_trans_sf"/>
</dbReference>
<sequence length="428" mass="45679">MNNTASPKTAGGRPSRYTFKHTLHACYTGYISQAIVNNLAPLLFVIFQQQYGLTFEEVGRLILLNFGTQIIVDVISVKLVDKIGYRAATVAAHVFAAAGLIGLSLFPEIFPSAYSGLSAAVMIYAAGGGMIEVIISPIVDSLPGDEKASAMSLLHSFYCWGQMAVVLISTLFLWIAGEGLWKLLPVAWCIVPAFNTFRFARVPLMPPVPEEKLMPVRELLKSKLFLTALLLMLCAGASELAMSQWSSLFAETGLHVPKVMGDLLGPCLFAALMGLGRLLFGLKGQNLNLPNVLLLSGILCMACYFVTVFSPSPILSLLACAVCGLSVSLMWPGTLSMTAARFPAGGTAMFGVMAICGDMGASAGPWLTGVISDFAQSTPVIQALSERTGESLTQLGLKSGLLVGILFPVLLAVGVILFKACYRRLQHD</sequence>
<comment type="similarity">
    <text evidence="2">Belongs to the major facilitator superfamily.</text>
</comment>
<keyword evidence="5 7" id="KW-1133">Transmembrane helix</keyword>
<evidence type="ECO:0000256" key="1">
    <source>
        <dbReference type="ARBA" id="ARBA00004651"/>
    </source>
</evidence>
<feature type="transmembrane region" description="Helical" evidence="7">
    <location>
        <begin position="263"/>
        <end position="280"/>
    </location>
</feature>
<keyword evidence="6 7" id="KW-0472">Membrane</keyword>
<dbReference type="GO" id="GO:0022857">
    <property type="term" value="F:transmembrane transporter activity"/>
    <property type="evidence" value="ECO:0007669"/>
    <property type="project" value="InterPro"/>
</dbReference>
<evidence type="ECO:0000256" key="7">
    <source>
        <dbReference type="SAM" id="Phobius"/>
    </source>
</evidence>
<dbReference type="Pfam" id="PF07690">
    <property type="entry name" value="MFS_1"/>
    <property type="match status" value="1"/>
</dbReference>
<dbReference type="GO" id="GO:0005886">
    <property type="term" value="C:plasma membrane"/>
    <property type="evidence" value="ECO:0007669"/>
    <property type="project" value="UniProtKB-SubCell"/>
</dbReference>
<dbReference type="PANTHER" id="PTHR23514">
    <property type="entry name" value="BYPASS OF STOP CODON PROTEIN 6"/>
    <property type="match status" value="1"/>
</dbReference>
<dbReference type="AlphaFoldDB" id="A0A9D1DQ94"/>